<dbReference type="InterPro" id="IPR033479">
    <property type="entry name" value="dCache_1"/>
</dbReference>
<name>A0A4R3KGB1_9BACI</name>
<dbReference type="InterPro" id="IPR029151">
    <property type="entry name" value="Sensor-like_sf"/>
</dbReference>
<keyword evidence="9 17" id="KW-0418">Kinase</keyword>
<accession>A0A4R3KGB1</accession>
<dbReference type="SMART" id="SM00387">
    <property type="entry name" value="HATPase_c"/>
    <property type="match status" value="1"/>
</dbReference>
<evidence type="ECO:0000313" key="18">
    <source>
        <dbReference type="Proteomes" id="UP000295788"/>
    </source>
</evidence>
<keyword evidence="13 14" id="KW-0472">Membrane</keyword>
<dbReference type="InterPro" id="IPR003660">
    <property type="entry name" value="HAMP_dom"/>
</dbReference>
<keyword evidence="5" id="KW-0597">Phosphoprotein</keyword>
<evidence type="ECO:0000256" key="2">
    <source>
        <dbReference type="ARBA" id="ARBA00004651"/>
    </source>
</evidence>
<dbReference type="GO" id="GO:0005886">
    <property type="term" value="C:plasma membrane"/>
    <property type="evidence" value="ECO:0007669"/>
    <property type="project" value="UniProtKB-SubCell"/>
</dbReference>
<proteinExistence type="predicted"/>
<dbReference type="GO" id="GO:0005524">
    <property type="term" value="F:ATP binding"/>
    <property type="evidence" value="ECO:0007669"/>
    <property type="project" value="UniProtKB-KW"/>
</dbReference>
<feature type="domain" description="HAMP" evidence="16">
    <location>
        <begin position="324"/>
        <end position="376"/>
    </location>
</feature>
<dbReference type="GO" id="GO:0000155">
    <property type="term" value="F:phosphorelay sensor kinase activity"/>
    <property type="evidence" value="ECO:0007669"/>
    <property type="project" value="InterPro"/>
</dbReference>
<feature type="transmembrane region" description="Helical" evidence="14">
    <location>
        <begin position="21"/>
        <end position="41"/>
    </location>
</feature>
<dbReference type="SUPFAM" id="SSF47384">
    <property type="entry name" value="Homodimeric domain of signal transducing histidine kinase"/>
    <property type="match status" value="1"/>
</dbReference>
<dbReference type="Gene3D" id="1.10.287.130">
    <property type="match status" value="1"/>
</dbReference>
<dbReference type="Gene3D" id="6.10.340.10">
    <property type="match status" value="1"/>
</dbReference>
<protein>
    <recommendedName>
        <fullName evidence="3">histidine kinase</fullName>
        <ecNumber evidence="3">2.7.13.3</ecNumber>
    </recommendedName>
</protein>
<keyword evidence="8" id="KW-0547">Nucleotide-binding</keyword>
<keyword evidence="10" id="KW-0067">ATP-binding</keyword>
<dbReference type="Pfam" id="PF02518">
    <property type="entry name" value="HATPase_c"/>
    <property type="match status" value="1"/>
</dbReference>
<dbReference type="PROSITE" id="PS50109">
    <property type="entry name" value="HIS_KIN"/>
    <property type="match status" value="1"/>
</dbReference>
<keyword evidence="7 14" id="KW-0812">Transmembrane</keyword>
<dbReference type="Pfam" id="PF00672">
    <property type="entry name" value="HAMP"/>
    <property type="match status" value="1"/>
</dbReference>
<dbReference type="PANTHER" id="PTHR43065">
    <property type="entry name" value="SENSOR HISTIDINE KINASE"/>
    <property type="match status" value="1"/>
</dbReference>
<keyword evidence="12" id="KW-0902">Two-component regulatory system</keyword>
<comment type="subcellular location">
    <subcellularLocation>
        <location evidence="2">Cell membrane</location>
        <topology evidence="2">Multi-pass membrane protein</topology>
    </subcellularLocation>
</comment>
<dbReference type="Gene3D" id="3.30.450.20">
    <property type="entry name" value="PAS domain"/>
    <property type="match status" value="2"/>
</dbReference>
<evidence type="ECO:0000256" key="8">
    <source>
        <dbReference type="ARBA" id="ARBA00022741"/>
    </source>
</evidence>
<dbReference type="EMBL" id="SMAB01000009">
    <property type="protein sequence ID" value="TCS82446.1"/>
    <property type="molecule type" value="Genomic_DNA"/>
</dbReference>
<evidence type="ECO:0000256" key="3">
    <source>
        <dbReference type="ARBA" id="ARBA00012438"/>
    </source>
</evidence>
<reference evidence="17 18" key="1">
    <citation type="submission" date="2019-03" db="EMBL/GenBank/DDBJ databases">
        <title>Genomic Encyclopedia of Type Strains, Phase IV (KMG-IV): sequencing the most valuable type-strain genomes for metagenomic binning, comparative biology and taxonomic classification.</title>
        <authorList>
            <person name="Goeker M."/>
        </authorList>
    </citation>
    <scope>NUCLEOTIDE SEQUENCE [LARGE SCALE GENOMIC DNA]</scope>
    <source>
        <strain evidence="17 18">DSM 23802</strain>
    </source>
</reference>
<dbReference type="CDD" id="cd06225">
    <property type="entry name" value="HAMP"/>
    <property type="match status" value="1"/>
</dbReference>
<sequence>MNRHLGKNKRYSLSFWNRIKFKLLFFGITMSILPIAIVGGYNIQTSKNTLEEGVKEKQLYIVQRAATEVDHLLSTIDSKMQLTIDANDVITNNSQAKQRWEQSLYGFLKQDPEIENAFLLDQQGQVITGVSRWMSKDKLQQMANSLHELVLQNTTNKQDWMSSVQFKADGTPSIRMVRTVYSPEDHSYQGHFVVDVNLKGTFQNISAIHSGKNGYIYLIDDKSRLIAHTDFGQVILGKNVIQAPELQKMIDHKGRMSEPTQYRSYTGEKVIGAYAPIASANWGVIIEQPIAQAFASIQFLIQRLLIMMGLVSGIVVLLSVVFGIWFTKPIELMEKAVQKVTKGKLDAKINYQSKDEFGQLAAAFNHMTDELQLKTDHLAREKEHLDTIVNGSGSGFALIHDDYSVEWMNDRLRQWLADDRQQFSCYSLLGRLSEPCQNCPITLKDPMQCQNEIVTTVQNNGQKKMYSHRMYPLEKVREGDPKYLVVVEDVTEQRQLEEMVIQADKLSALGILASGFAHEVNNPLASISAYAEDLKERIKEEPIEELVQAGEIDRYLDIIRNNVDRCKGITGSLLNFTRKTSFVTQDIDLSKLIEDSLILMQHVLKKKQIQIDKLFQTDLPLVHGDSLQIQQVLINIIQNAIDAMDEGGQLTLSTHKSLNQVEIQIQDNGQGMTSDQLQKVFDPFYTTKPVGKGTGLGLYISYQIMKKMNGDIQIESQQGKGTVVRIIFPTA</sequence>
<dbReference type="CDD" id="cd18774">
    <property type="entry name" value="PDC2_HK_sensor"/>
    <property type="match status" value="1"/>
</dbReference>
<keyword evidence="4" id="KW-1003">Cell membrane</keyword>
<keyword evidence="6" id="KW-0808">Transferase</keyword>
<dbReference type="CDD" id="cd00082">
    <property type="entry name" value="HisKA"/>
    <property type="match status" value="1"/>
</dbReference>
<dbReference type="RefSeq" id="WP_132768736.1">
    <property type="nucleotide sequence ID" value="NZ_SMAB01000009.1"/>
</dbReference>
<evidence type="ECO:0000259" key="16">
    <source>
        <dbReference type="PROSITE" id="PS50885"/>
    </source>
</evidence>
<dbReference type="InterPro" id="IPR003594">
    <property type="entry name" value="HATPase_dom"/>
</dbReference>
<dbReference type="Pfam" id="PF00512">
    <property type="entry name" value="HisKA"/>
    <property type="match status" value="1"/>
</dbReference>
<evidence type="ECO:0000256" key="10">
    <source>
        <dbReference type="ARBA" id="ARBA00022840"/>
    </source>
</evidence>
<evidence type="ECO:0000259" key="15">
    <source>
        <dbReference type="PROSITE" id="PS50109"/>
    </source>
</evidence>
<evidence type="ECO:0000256" key="1">
    <source>
        <dbReference type="ARBA" id="ARBA00000085"/>
    </source>
</evidence>
<dbReference type="Proteomes" id="UP000295788">
    <property type="component" value="Unassembled WGS sequence"/>
</dbReference>
<evidence type="ECO:0000256" key="5">
    <source>
        <dbReference type="ARBA" id="ARBA00022553"/>
    </source>
</evidence>
<dbReference type="PRINTS" id="PR00344">
    <property type="entry name" value="BCTRLSENSOR"/>
</dbReference>
<dbReference type="Pfam" id="PF02743">
    <property type="entry name" value="dCache_1"/>
    <property type="match status" value="1"/>
</dbReference>
<dbReference type="SMART" id="SM00304">
    <property type="entry name" value="HAMP"/>
    <property type="match status" value="1"/>
</dbReference>
<dbReference type="InterPro" id="IPR003661">
    <property type="entry name" value="HisK_dim/P_dom"/>
</dbReference>
<dbReference type="SUPFAM" id="SSF103190">
    <property type="entry name" value="Sensory domain-like"/>
    <property type="match status" value="1"/>
</dbReference>
<evidence type="ECO:0000256" key="7">
    <source>
        <dbReference type="ARBA" id="ARBA00022692"/>
    </source>
</evidence>
<dbReference type="EC" id="2.7.13.3" evidence="3"/>
<evidence type="ECO:0000256" key="12">
    <source>
        <dbReference type="ARBA" id="ARBA00023012"/>
    </source>
</evidence>
<dbReference type="OrthoDB" id="9815750at2"/>
<dbReference type="SMART" id="SM00388">
    <property type="entry name" value="HisKA"/>
    <property type="match status" value="1"/>
</dbReference>
<dbReference type="InterPro" id="IPR036097">
    <property type="entry name" value="HisK_dim/P_sf"/>
</dbReference>
<feature type="domain" description="Histidine kinase" evidence="15">
    <location>
        <begin position="515"/>
        <end position="731"/>
    </location>
</feature>
<evidence type="ECO:0000256" key="11">
    <source>
        <dbReference type="ARBA" id="ARBA00022989"/>
    </source>
</evidence>
<evidence type="ECO:0000256" key="13">
    <source>
        <dbReference type="ARBA" id="ARBA00023136"/>
    </source>
</evidence>
<evidence type="ECO:0000313" key="17">
    <source>
        <dbReference type="EMBL" id="TCS82446.1"/>
    </source>
</evidence>
<dbReference type="InterPro" id="IPR005467">
    <property type="entry name" value="His_kinase_dom"/>
</dbReference>
<keyword evidence="11 14" id="KW-1133">Transmembrane helix</keyword>
<keyword evidence="18" id="KW-1185">Reference proteome</keyword>
<organism evidence="17 18">
    <name type="scientific">Tepidibacillus fermentans</name>
    <dbReference type="NCBI Taxonomy" id="1281767"/>
    <lineage>
        <taxon>Bacteria</taxon>
        <taxon>Bacillati</taxon>
        <taxon>Bacillota</taxon>
        <taxon>Bacilli</taxon>
        <taxon>Bacillales</taxon>
        <taxon>Bacillaceae</taxon>
        <taxon>Tepidibacillus</taxon>
    </lineage>
</organism>
<dbReference type="PANTHER" id="PTHR43065:SF46">
    <property type="entry name" value="C4-DICARBOXYLATE TRANSPORT SENSOR PROTEIN DCTB"/>
    <property type="match status" value="1"/>
</dbReference>
<dbReference type="SUPFAM" id="SSF158472">
    <property type="entry name" value="HAMP domain-like"/>
    <property type="match status" value="1"/>
</dbReference>
<dbReference type="PROSITE" id="PS50885">
    <property type="entry name" value="HAMP"/>
    <property type="match status" value="1"/>
</dbReference>
<dbReference type="Gene3D" id="3.30.565.10">
    <property type="entry name" value="Histidine kinase-like ATPase, C-terminal domain"/>
    <property type="match status" value="1"/>
</dbReference>
<evidence type="ECO:0000256" key="9">
    <source>
        <dbReference type="ARBA" id="ARBA00022777"/>
    </source>
</evidence>
<feature type="transmembrane region" description="Helical" evidence="14">
    <location>
        <begin position="304"/>
        <end position="326"/>
    </location>
</feature>
<gene>
    <name evidence="17" type="ORF">EDD72_10913</name>
</gene>
<dbReference type="InterPro" id="IPR004358">
    <property type="entry name" value="Sig_transdc_His_kin-like_C"/>
</dbReference>
<dbReference type="AlphaFoldDB" id="A0A4R3KGB1"/>
<evidence type="ECO:0000256" key="6">
    <source>
        <dbReference type="ARBA" id="ARBA00022679"/>
    </source>
</evidence>
<comment type="catalytic activity">
    <reaction evidence="1">
        <text>ATP + protein L-histidine = ADP + protein N-phospho-L-histidine.</text>
        <dbReference type="EC" id="2.7.13.3"/>
    </reaction>
</comment>
<dbReference type="InterPro" id="IPR036890">
    <property type="entry name" value="HATPase_C_sf"/>
</dbReference>
<evidence type="ECO:0000256" key="4">
    <source>
        <dbReference type="ARBA" id="ARBA00022475"/>
    </source>
</evidence>
<dbReference type="SUPFAM" id="SSF55874">
    <property type="entry name" value="ATPase domain of HSP90 chaperone/DNA topoisomerase II/histidine kinase"/>
    <property type="match status" value="1"/>
</dbReference>
<evidence type="ECO:0000256" key="14">
    <source>
        <dbReference type="SAM" id="Phobius"/>
    </source>
</evidence>
<comment type="caution">
    <text evidence="17">The sequence shown here is derived from an EMBL/GenBank/DDBJ whole genome shotgun (WGS) entry which is preliminary data.</text>
</comment>